<dbReference type="Gene3D" id="2.40.330.10">
    <property type="entry name" value="DNA-binding pseudobarrel domain"/>
    <property type="match status" value="1"/>
</dbReference>
<keyword evidence="2" id="KW-0805">Transcription regulation</keyword>
<reference evidence="7" key="1">
    <citation type="submission" date="2023-02" db="EMBL/GenBank/DDBJ databases">
        <title>Genome of toxic invasive species Heracleum sosnowskyi carries increased number of genes despite the absence of recent whole-genome duplications.</title>
        <authorList>
            <person name="Schelkunov M."/>
            <person name="Shtratnikova V."/>
            <person name="Makarenko M."/>
            <person name="Klepikova A."/>
            <person name="Omelchenko D."/>
            <person name="Novikova G."/>
            <person name="Obukhova E."/>
            <person name="Bogdanov V."/>
            <person name="Penin A."/>
            <person name="Logacheva M."/>
        </authorList>
    </citation>
    <scope>NUCLEOTIDE SEQUENCE</scope>
    <source>
        <strain evidence="7">Hsosn_3</strain>
        <tissue evidence="7">Leaf</tissue>
    </source>
</reference>
<sequence>MVILSYHGGANFYLEVFNECGVEVGYPLQVAKEDQMMLNFRGTYSLNENYCDPHIDRDKLAATSRFNCLSNFAELLNVVLGKEHFISASRYEILCDGDYEKLFLPKDIKSFQVGFERYTWTVKISWHNGKCFLTKGVRINFEFFYVAIDFPHDQRRFKWYKILKFSSLDTGMLEAPFLFGLKFGEEIRKKVNLKLAYGNVFEAKYKPRQNYFIGLRTLFQKYETYSECVVFFDYVGNSSFNVTIFDSTGMDLLKEVTGEFVADIVKELSKEVTEISDDSENFGEGEERNVEIEEVDMGNDVGFDLDQKLILTLKASHFDKKGHGVYLTNIWNICKEWENGTMVTLLYDDGSWNVQVQCSGRVRRFGRGWDKFIEDTDFAEGNLVEFRYTAPYTFQVSRIG</sequence>
<dbReference type="Proteomes" id="UP001237642">
    <property type="component" value="Unassembled WGS sequence"/>
</dbReference>
<name>A0AAD8JD36_9APIA</name>
<evidence type="ECO:0000313" key="7">
    <source>
        <dbReference type="EMBL" id="KAK1401324.1"/>
    </source>
</evidence>
<dbReference type="InterPro" id="IPR003340">
    <property type="entry name" value="B3_DNA-bd"/>
</dbReference>
<dbReference type="GO" id="GO:0005634">
    <property type="term" value="C:nucleus"/>
    <property type="evidence" value="ECO:0007669"/>
    <property type="project" value="UniProtKB-SubCell"/>
</dbReference>
<evidence type="ECO:0000256" key="1">
    <source>
        <dbReference type="ARBA" id="ARBA00004123"/>
    </source>
</evidence>
<evidence type="ECO:0000313" key="8">
    <source>
        <dbReference type="Proteomes" id="UP001237642"/>
    </source>
</evidence>
<dbReference type="AlphaFoldDB" id="A0AAD8JD36"/>
<dbReference type="GO" id="GO:0003677">
    <property type="term" value="F:DNA binding"/>
    <property type="evidence" value="ECO:0007669"/>
    <property type="project" value="UniProtKB-KW"/>
</dbReference>
<evidence type="ECO:0000256" key="2">
    <source>
        <dbReference type="ARBA" id="ARBA00023015"/>
    </source>
</evidence>
<keyword evidence="4" id="KW-0804">Transcription</keyword>
<evidence type="ECO:0000259" key="6">
    <source>
        <dbReference type="PROSITE" id="PS50863"/>
    </source>
</evidence>
<accession>A0AAD8JD36</accession>
<dbReference type="InterPro" id="IPR015300">
    <property type="entry name" value="DNA-bd_pseudobarrel_sf"/>
</dbReference>
<organism evidence="7 8">
    <name type="scientific">Heracleum sosnowskyi</name>
    <dbReference type="NCBI Taxonomy" id="360622"/>
    <lineage>
        <taxon>Eukaryota</taxon>
        <taxon>Viridiplantae</taxon>
        <taxon>Streptophyta</taxon>
        <taxon>Embryophyta</taxon>
        <taxon>Tracheophyta</taxon>
        <taxon>Spermatophyta</taxon>
        <taxon>Magnoliopsida</taxon>
        <taxon>eudicotyledons</taxon>
        <taxon>Gunneridae</taxon>
        <taxon>Pentapetalae</taxon>
        <taxon>asterids</taxon>
        <taxon>campanulids</taxon>
        <taxon>Apiales</taxon>
        <taxon>Apiaceae</taxon>
        <taxon>Apioideae</taxon>
        <taxon>apioid superclade</taxon>
        <taxon>Tordylieae</taxon>
        <taxon>Tordyliinae</taxon>
        <taxon>Heracleum</taxon>
    </lineage>
</organism>
<keyword evidence="3" id="KW-0238">DNA-binding</keyword>
<evidence type="ECO:0000256" key="5">
    <source>
        <dbReference type="ARBA" id="ARBA00023242"/>
    </source>
</evidence>
<dbReference type="SUPFAM" id="SSF101936">
    <property type="entry name" value="DNA-binding pseudobarrel domain"/>
    <property type="match status" value="1"/>
</dbReference>
<keyword evidence="8" id="KW-1185">Reference proteome</keyword>
<proteinExistence type="predicted"/>
<evidence type="ECO:0000256" key="3">
    <source>
        <dbReference type="ARBA" id="ARBA00023125"/>
    </source>
</evidence>
<evidence type="ECO:0000256" key="4">
    <source>
        <dbReference type="ARBA" id="ARBA00023163"/>
    </source>
</evidence>
<gene>
    <name evidence="7" type="ORF">POM88_000929</name>
</gene>
<comment type="caution">
    <text evidence="7">The sequence shown here is derived from an EMBL/GenBank/DDBJ whole genome shotgun (WGS) entry which is preliminary data.</text>
</comment>
<dbReference type="PROSITE" id="PS50863">
    <property type="entry name" value="B3"/>
    <property type="match status" value="1"/>
</dbReference>
<feature type="domain" description="TF-B3" evidence="6">
    <location>
        <begin position="351"/>
        <end position="400"/>
    </location>
</feature>
<protein>
    <recommendedName>
        <fullName evidence="6">TF-B3 domain-containing protein</fullName>
    </recommendedName>
</protein>
<dbReference type="EMBL" id="JAUIZM010000001">
    <property type="protein sequence ID" value="KAK1401324.1"/>
    <property type="molecule type" value="Genomic_DNA"/>
</dbReference>
<comment type="subcellular location">
    <subcellularLocation>
        <location evidence="1">Nucleus</location>
    </subcellularLocation>
</comment>
<reference evidence="7" key="2">
    <citation type="submission" date="2023-05" db="EMBL/GenBank/DDBJ databases">
        <authorList>
            <person name="Schelkunov M.I."/>
        </authorList>
    </citation>
    <scope>NUCLEOTIDE SEQUENCE</scope>
    <source>
        <strain evidence="7">Hsosn_3</strain>
        <tissue evidence="7">Leaf</tissue>
    </source>
</reference>
<keyword evidence="5" id="KW-0539">Nucleus</keyword>